<name>A0A024G5Y8_9STRA</name>
<organism evidence="2 3">
    <name type="scientific">Albugo candida</name>
    <dbReference type="NCBI Taxonomy" id="65357"/>
    <lineage>
        <taxon>Eukaryota</taxon>
        <taxon>Sar</taxon>
        <taxon>Stramenopiles</taxon>
        <taxon>Oomycota</taxon>
        <taxon>Peronosporomycetes</taxon>
        <taxon>Albuginales</taxon>
        <taxon>Albuginaceae</taxon>
        <taxon>Albugo</taxon>
    </lineage>
</organism>
<feature type="region of interest" description="Disordered" evidence="1">
    <location>
        <begin position="129"/>
        <end position="210"/>
    </location>
</feature>
<dbReference type="AlphaFoldDB" id="A0A024G5Y8"/>
<gene>
    <name evidence="2" type="ORF">BN9_029610</name>
</gene>
<dbReference type="EMBL" id="CAIX01000030">
    <property type="protein sequence ID" value="CCI42177.1"/>
    <property type="molecule type" value="Genomic_DNA"/>
</dbReference>
<dbReference type="Proteomes" id="UP000053237">
    <property type="component" value="Unassembled WGS sequence"/>
</dbReference>
<evidence type="ECO:0000313" key="2">
    <source>
        <dbReference type="EMBL" id="CCI42177.1"/>
    </source>
</evidence>
<sequence length="210" mass="21682">MFTKISTPSILTVVVAISYISSAYGTEQIAASLPLKKCKDSASIKKEDKQKIGHPTLGTDPGPFAQAFLDGGKKWTMALCQGTEISTALKHDSKLINGFYLCDPCCLIEKAEEGVIEFNIDTPDTSYKCPNNSSSGSTNPPKNPASQNEPGPVTGAPGTGPKAGTGTPTTGTPTTGTPTTGTPAGGSPSGTPPGSKCAAKTRRRLTTFED</sequence>
<feature type="compositionally biased region" description="Low complexity" evidence="1">
    <location>
        <begin position="164"/>
        <end position="182"/>
    </location>
</feature>
<evidence type="ECO:0000256" key="1">
    <source>
        <dbReference type="SAM" id="MobiDB-lite"/>
    </source>
</evidence>
<reference evidence="2 3" key="1">
    <citation type="submission" date="2012-05" db="EMBL/GenBank/DDBJ databases">
        <title>Recombination and specialization in a pathogen metapopulation.</title>
        <authorList>
            <person name="Gardiner A."/>
            <person name="Kemen E."/>
            <person name="Schultz-Larsen T."/>
            <person name="MacLean D."/>
            <person name="Van Oosterhout C."/>
            <person name="Jones J.D.G."/>
        </authorList>
    </citation>
    <scope>NUCLEOTIDE SEQUENCE [LARGE SCALE GENOMIC DNA]</scope>
    <source>
        <strain evidence="2 3">Ac Nc2</strain>
    </source>
</reference>
<accession>A0A024G5Y8</accession>
<comment type="caution">
    <text evidence="2">The sequence shown here is derived from an EMBL/GenBank/DDBJ whole genome shotgun (WGS) entry which is preliminary data.</text>
</comment>
<feature type="compositionally biased region" description="Basic residues" evidence="1">
    <location>
        <begin position="199"/>
        <end position="210"/>
    </location>
</feature>
<protein>
    <submittedName>
        <fullName evidence="2">Uncharacterized protein</fullName>
    </submittedName>
</protein>
<evidence type="ECO:0000313" key="3">
    <source>
        <dbReference type="Proteomes" id="UP000053237"/>
    </source>
</evidence>
<keyword evidence="3" id="KW-1185">Reference proteome</keyword>
<dbReference type="InParanoid" id="A0A024G5Y8"/>
<feature type="compositionally biased region" description="Low complexity" evidence="1">
    <location>
        <begin position="130"/>
        <end position="140"/>
    </location>
</feature>
<proteinExistence type="predicted"/>